<dbReference type="Pfam" id="PF00271">
    <property type="entry name" value="Helicase_C"/>
    <property type="match status" value="1"/>
</dbReference>
<feature type="domain" description="Helicase C-terminal" evidence="2">
    <location>
        <begin position="310"/>
        <end position="484"/>
    </location>
</feature>
<dbReference type="PROSITE" id="PS51192">
    <property type="entry name" value="HELICASE_ATP_BIND_1"/>
    <property type="match status" value="1"/>
</dbReference>
<dbReference type="GO" id="GO:0016787">
    <property type="term" value="F:hydrolase activity"/>
    <property type="evidence" value="ECO:0007669"/>
    <property type="project" value="InterPro"/>
</dbReference>
<dbReference type="GO" id="GO:0005829">
    <property type="term" value="C:cytosol"/>
    <property type="evidence" value="ECO:0007669"/>
    <property type="project" value="TreeGrafter"/>
</dbReference>
<accession>A0A7K0KIR0</accession>
<evidence type="ECO:0000259" key="2">
    <source>
        <dbReference type="PROSITE" id="PS51194"/>
    </source>
</evidence>
<gene>
    <name evidence="3" type="ORF">FYJ73_14175</name>
</gene>
<dbReference type="GO" id="GO:0005524">
    <property type="term" value="F:ATP binding"/>
    <property type="evidence" value="ECO:0007669"/>
    <property type="project" value="InterPro"/>
</dbReference>
<dbReference type="Gene3D" id="3.40.50.300">
    <property type="entry name" value="P-loop containing nucleotide triphosphate hydrolases"/>
    <property type="match status" value="2"/>
</dbReference>
<dbReference type="PROSITE" id="PS51194">
    <property type="entry name" value="HELICASE_CTER"/>
    <property type="match status" value="1"/>
</dbReference>
<protein>
    <submittedName>
        <fullName evidence="3">DEAD/DEAH box helicase</fullName>
    </submittedName>
</protein>
<dbReference type="SMART" id="SM00487">
    <property type="entry name" value="DEXDc"/>
    <property type="match status" value="1"/>
</dbReference>
<dbReference type="InterPro" id="IPR014001">
    <property type="entry name" value="Helicase_ATP-bd"/>
</dbReference>
<dbReference type="SUPFAM" id="SSF52540">
    <property type="entry name" value="P-loop containing nucleoside triphosphate hydrolases"/>
    <property type="match status" value="1"/>
</dbReference>
<name>A0A7K0KIR0_9BACT</name>
<keyword evidence="3" id="KW-0067">ATP-binding</keyword>
<dbReference type="InterPro" id="IPR001650">
    <property type="entry name" value="Helicase_C-like"/>
</dbReference>
<dbReference type="GO" id="GO:0004386">
    <property type="term" value="F:helicase activity"/>
    <property type="evidence" value="ECO:0007669"/>
    <property type="project" value="UniProtKB-KW"/>
</dbReference>
<dbReference type="AlphaFoldDB" id="A0A7K0KIR0"/>
<dbReference type="EMBL" id="VUNG01000053">
    <property type="protein sequence ID" value="MST85798.1"/>
    <property type="molecule type" value="Genomic_DNA"/>
</dbReference>
<reference evidence="3 4" key="1">
    <citation type="submission" date="2019-08" db="EMBL/GenBank/DDBJ databases">
        <title>In-depth cultivation of the pig gut microbiome towards novel bacterial diversity and tailored functional studies.</title>
        <authorList>
            <person name="Wylensek D."/>
            <person name="Hitch T.C.A."/>
            <person name="Clavel T."/>
        </authorList>
    </citation>
    <scope>NUCLEOTIDE SEQUENCE [LARGE SCALE GENOMIC DNA]</scope>
    <source>
        <strain evidence="3 4">LKV-178-WT-2A</strain>
    </source>
</reference>
<dbReference type="InterPro" id="IPR050742">
    <property type="entry name" value="Helicase_Restrict-Modif_Enz"/>
</dbReference>
<keyword evidence="3" id="KW-0378">Hydrolase</keyword>
<dbReference type="InterPro" id="IPR027417">
    <property type="entry name" value="P-loop_NTPase"/>
</dbReference>
<keyword evidence="3" id="KW-0547">Nucleotide-binding</keyword>
<dbReference type="SMART" id="SM00490">
    <property type="entry name" value="HELICc"/>
    <property type="match status" value="1"/>
</dbReference>
<dbReference type="InterPro" id="IPR006935">
    <property type="entry name" value="Helicase/UvrB_N"/>
</dbReference>
<evidence type="ECO:0000313" key="4">
    <source>
        <dbReference type="Proteomes" id="UP000438914"/>
    </source>
</evidence>
<sequence length="847" mass="99641">MVSKRKTIKQDDLWNQKWQAYKDFMVKNKRRPSKHRAEDLVLFDWFKHSKKLLKRGQMKADRIGKFKQLLSEADNLPRKNNYRYSDVGMYVKPNRIHLYDYQEEMLSRVETEFHRHRSLMVQMPTGTGKTYLLVAVVSDFIRNTGGHVWIVTHRRELVQQVKSTIRKFKDLVDDATDIEKHATVYSIQWLTRHYGEVEKKPGLIIIDEAHHAVAKTYSSVINAFPQSKILGLTATPCRLTAQPFTDLFEELLQSWTIGEFIAKKYLSLYDYMSVRPSSADIRIINGLNRRGVDGDFSVREMAEKLDIRPSLQRLCDTVLRYAKNKKGIVYAINIQHAEHIAEFYRENGIKAEAVSNKTPTRKRNDILKRFKETPTDGSRPLRDDDIQVIVNVQLFDEGWDVPDAEFIQLARPTLSLSKYLQMVGRGLRVYGGKKFCIILDNVGSYRLFGLPSDERDWERMFEGKLAGKGMVDENSLSDQFDNHDYVEEVSDDSDTDMMMLLDHSGLSGDLNENFGYKIVKGRKGLYGIVDKDGNEIIPCEHGKITLRPNAIAQLFDKDGSETDDSWIDLISGVRFRFEPSVTRKDSLELTTRDKFKFYPRVKSKWMNSEAYTLREILNCGVDDGLRFRNFYIQPSEPRKLYKYVERIDNKTLYVDEDENYFVRTDYEQPLKKTTLEEWKEDKQSRKDELSTTGLDDGGEWYWNWASDYRKNGGKTVKIGFLEFTEKEGGYQYNYDTSQISFRRDEFIVPHLIRRQIRMREDICFLGDNYIVTKSRPHVLFHIYQRYIDGRRFDVEFYAYPSMRYYCRRLYYDGNNPPIVGNSEIRDASDVDRERSDKRWKKLREEMQ</sequence>
<dbReference type="CDD" id="cd18799">
    <property type="entry name" value="SF2_C_EcoAI-like"/>
    <property type="match status" value="1"/>
</dbReference>
<dbReference type="GO" id="GO:0003677">
    <property type="term" value="F:DNA binding"/>
    <property type="evidence" value="ECO:0007669"/>
    <property type="project" value="InterPro"/>
</dbReference>
<keyword evidence="4" id="KW-1185">Reference proteome</keyword>
<evidence type="ECO:0000259" key="1">
    <source>
        <dbReference type="PROSITE" id="PS51192"/>
    </source>
</evidence>
<feature type="domain" description="Helicase ATP-binding" evidence="1">
    <location>
        <begin position="110"/>
        <end position="254"/>
    </location>
</feature>
<keyword evidence="3" id="KW-0347">Helicase</keyword>
<dbReference type="Proteomes" id="UP000438914">
    <property type="component" value="Unassembled WGS sequence"/>
</dbReference>
<dbReference type="Pfam" id="PF04851">
    <property type="entry name" value="ResIII"/>
    <property type="match status" value="1"/>
</dbReference>
<dbReference type="PANTHER" id="PTHR47396:SF1">
    <property type="entry name" value="ATP-DEPENDENT HELICASE IRC3-RELATED"/>
    <property type="match status" value="1"/>
</dbReference>
<proteinExistence type="predicted"/>
<evidence type="ECO:0000313" key="3">
    <source>
        <dbReference type="EMBL" id="MST85798.1"/>
    </source>
</evidence>
<comment type="caution">
    <text evidence="3">The sequence shown here is derived from an EMBL/GenBank/DDBJ whole genome shotgun (WGS) entry which is preliminary data.</text>
</comment>
<organism evidence="3 4">
    <name type="scientific">Hallella mizrahii</name>
    <dbReference type="NCBI Taxonomy" id="2606637"/>
    <lineage>
        <taxon>Bacteria</taxon>
        <taxon>Pseudomonadati</taxon>
        <taxon>Bacteroidota</taxon>
        <taxon>Bacteroidia</taxon>
        <taxon>Bacteroidales</taxon>
        <taxon>Prevotellaceae</taxon>
        <taxon>Hallella</taxon>
    </lineage>
</organism>
<dbReference type="PANTHER" id="PTHR47396">
    <property type="entry name" value="TYPE I RESTRICTION ENZYME ECOKI R PROTEIN"/>
    <property type="match status" value="1"/>
</dbReference>